<gene>
    <name evidence="2" type="ORF">FOL47_007285</name>
</gene>
<comment type="caution">
    <text evidence="2">The sequence shown here is derived from an EMBL/GenBank/DDBJ whole genome shotgun (WGS) entry which is preliminary data.</text>
</comment>
<evidence type="ECO:0000256" key="1">
    <source>
        <dbReference type="SAM" id="SignalP"/>
    </source>
</evidence>
<feature type="chain" id="PRO_5029615297" evidence="1">
    <location>
        <begin position="17"/>
        <end position="180"/>
    </location>
</feature>
<dbReference type="AlphaFoldDB" id="A0A7J6LLK6"/>
<keyword evidence="1" id="KW-0732">Signal</keyword>
<protein>
    <submittedName>
        <fullName evidence="2">Uncharacterized protein</fullName>
    </submittedName>
</protein>
<reference evidence="2 3" key="1">
    <citation type="submission" date="2020-04" db="EMBL/GenBank/DDBJ databases">
        <title>Perkinsus chesapeaki whole genome sequence.</title>
        <authorList>
            <person name="Bogema D.R."/>
        </authorList>
    </citation>
    <scope>NUCLEOTIDE SEQUENCE [LARGE SCALE GENOMIC DNA]</scope>
    <source>
        <strain evidence="2">ATCC PRA-425</strain>
    </source>
</reference>
<sequence length="180" mass="20514">MIFSYTLFVAAPTVAALRAVGDLRTGAKDYEHIKWDNGKCVYWGNKEWEAEATMTNGLETLLIYQKDESKWIDIDVKGRNLTASSPDLGRATLCSRSSTKCMSTFPDNLEKVEEELKALTAKTYEDCKRVFKLIFDNPPEGYQKGPGWLGEFLKTSIEKVKALPHMRKVQNQRTFPIPRK</sequence>
<name>A0A7J6LLK6_PERCH</name>
<organism evidence="2 3">
    <name type="scientific">Perkinsus chesapeaki</name>
    <name type="common">Clam parasite</name>
    <name type="synonym">Perkinsus andrewsi</name>
    <dbReference type="NCBI Taxonomy" id="330153"/>
    <lineage>
        <taxon>Eukaryota</taxon>
        <taxon>Sar</taxon>
        <taxon>Alveolata</taxon>
        <taxon>Perkinsozoa</taxon>
        <taxon>Perkinsea</taxon>
        <taxon>Perkinsida</taxon>
        <taxon>Perkinsidae</taxon>
        <taxon>Perkinsus</taxon>
    </lineage>
</organism>
<keyword evidence="3" id="KW-1185">Reference proteome</keyword>
<evidence type="ECO:0000313" key="2">
    <source>
        <dbReference type="EMBL" id="KAF4660145.1"/>
    </source>
</evidence>
<evidence type="ECO:0000313" key="3">
    <source>
        <dbReference type="Proteomes" id="UP000591131"/>
    </source>
</evidence>
<accession>A0A7J6LLK6</accession>
<dbReference type="Proteomes" id="UP000591131">
    <property type="component" value="Unassembled WGS sequence"/>
</dbReference>
<feature type="signal peptide" evidence="1">
    <location>
        <begin position="1"/>
        <end position="16"/>
    </location>
</feature>
<dbReference type="EMBL" id="JAAPAO010000425">
    <property type="protein sequence ID" value="KAF4660145.1"/>
    <property type="molecule type" value="Genomic_DNA"/>
</dbReference>
<proteinExistence type="predicted"/>